<dbReference type="AlphaFoldDB" id="A0A9P5TXR4"/>
<name>A0A9P5TXR4_9AGAR</name>
<feature type="transmembrane region" description="Helical" evidence="2">
    <location>
        <begin position="126"/>
        <end position="144"/>
    </location>
</feature>
<evidence type="ECO:0000313" key="4">
    <source>
        <dbReference type="Proteomes" id="UP000772434"/>
    </source>
</evidence>
<accession>A0A9P5TXR4</accession>
<evidence type="ECO:0000256" key="2">
    <source>
        <dbReference type="SAM" id="Phobius"/>
    </source>
</evidence>
<dbReference type="EMBL" id="JADNRY010000383">
    <property type="protein sequence ID" value="KAF9058429.1"/>
    <property type="molecule type" value="Genomic_DNA"/>
</dbReference>
<feature type="transmembrane region" description="Helical" evidence="2">
    <location>
        <begin position="227"/>
        <end position="247"/>
    </location>
</feature>
<feature type="transmembrane region" description="Helical" evidence="2">
    <location>
        <begin position="259"/>
        <end position="284"/>
    </location>
</feature>
<feature type="transmembrane region" description="Helical" evidence="2">
    <location>
        <begin position="180"/>
        <end position="203"/>
    </location>
</feature>
<keyword evidence="4" id="KW-1185">Reference proteome</keyword>
<comment type="caution">
    <text evidence="3">The sequence shown here is derived from an EMBL/GenBank/DDBJ whole genome shotgun (WGS) entry which is preliminary data.</text>
</comment>
<organism evidence="3 4">
    <name type="scientific">Rhodocollybia butyracea</name>
    <dbReference type="NCBI Taxonomy" id="206335"/>
    <lineage>
        <taxon>Eukaryota</taxon>
        <taxon>Fungi</taxon>
        <taxon>Dikarya</taxon>
        <taxon>Basidiomycota</taxon>
        <taxon>Agaricomycotina</taxon>
        <taxon>Agaricomycetes</taxon>
        <taxon>Agaricomycetidae</taxon>
        <taxon>Agaricales</taxon>
        <taxon>Marasmiineae</taxon>
        <taxon>Omphalotaceae</taxon>
        <taxon>Rhodocollybia</taxon>
    </lineage>
</organism>
<dbReference type="Proteomes" id="UP000772434">
    <property type="component" value="Unassembled WGS sequence"/>
</dbReference>
<feature type="transmembrane region" description="Helical" evidence="2">
    <location>
        <begin position="96"/>
        <end position="114"/>
    </location>
</feature>
<feature type="transmembrane region" description="Helical" evidence="2">
    <location>
        <begin position="18"/>
        <end position="43"/>
    </location>
</feature>
<feature type="transmembrane region" description="Helical" evidence="2">
    <location>
        <begin position="50"/>
        <end position="70"/>
    </location>
</feature>
<reference evidence="3" key="1">
    <citation type="submission" date="2020-11" db="EMBL/GenBank/DDBJ databases">
        <authorList>
            <consortium name="DOE Joint Genome Institute"/>
            <person name="Ahrendt S."/>
            <person name="Riley R."/>
            <person name="Andreopoulos W."/>
            <person name="Labutti K."/>
            <person name="Pangilinan J."/>
            <person name="Ruiz-Duenas F.J."/>
            <person name="Barrasa J.M."/>
            <person name="Sanchez-Garcia M."/>
            <person name="Camarero S."/>
            <person name="Miyauchi S."/>
            <person name="Serrano A."/>
            <person name="Linde D."/>
            <person name="Babiker R."/>
            <person name="Drula E."/>
            <person name="Ayuso-Fernandez I."/>
            <person name="Pacheco R."/>
            <person name="Padilla G."/>
            <person name="Ferreira P."/>
            <person name="Barriuso J."/>
            <person name="Kellner H."/>
            <person name="Castanera R."/>
            <person name="Alfaro M."/>
            <person name="Ramirez L."/>
            <person name="Pisabarro A.G."/>
            <person name="Kuo A."/>
            <person name="Tritt A."/>
            <person name="Lipzen A."/>
            <person name="He G."/>
            <person name="Yan M."/>
            <person name="Ng V."/>
            <person name="Cullen D."/>
            <person name="Martin F."/>
            <person name="Rosso M.-N."/>
            <person name="Henrissat B."/>
            <person name="Hibbett D."/>
            <person name="Martinez A.T."/>
            <person name="Grigoriev I.V."/>
        </authorList>
    </citation>
    <scope>NUCLEOTIDE SEQUENCE</scope>
    <source>
        <strain evidence="3">AH 40177</strain>
    </source>
</reference>
<keyword evidence="2" id="KW-0812">Transmembrane</keyword>
<sequence>MSSQSQLQITQQELNEQFIIPITIEVFLYGIFVVLFGSSIYIFRKKVMPGMLYVIATLIFFILATISIPLDLGGRSIGFTSVSIQQDTDAWKIQSVPYYIFAIAGILSDAMMIHRCYRLWNSRKSVIILPLLGLIGICITWIVLEVLAVKDLPRDEFLGPEADFEAAATTANTTDMFTSAIYGCASLAENITLTGLMAGRVWWLERRMKNTLVAGKTGSKTRVSQSLLGPILQSGALNPVFLSIWVAAAYSPLLSLRFLLTPCALTQVFGISSTLIVLSIGIGLDSDSRTRMFDEENQSQLVSEVLEDSDSYSETMHNYMRPSTESTQPFDLKYDQDALSSMTEPLRPEHS</sequence>
<dbReference type="OrthoDB" id="3357408at2759"/>
<protein>
    <submittedName>
        <fullName evidence="3">Uncharacterized protein</fullName>
    </submittedName>
</protein>
<evidence type="ECO:0000313" key="3">
    <source>
        <dbReference type="EMBL" id="KAF9058429.1"/>
    </source>
</evidence>
<proteinExistence type="predicted"/>
<gene>
    <name evidence="3" type="ORF">BDP27DRAFT_1454078</name>
</gene>
<feature type="region of interest" description="Disordered" evidence="1">
    <location>
        <begin position="313"/>
        <end position="334"/>
    </location>
</feature>
<keyword evidence="2" id="KW-0472">Membrane</keyword>
<keyword evidence="2" id="KW-1133">Transmembrane helix</keyword>
<feature type="compositionally biased region" description="Polar residues" evidence="1">
    <location>
        <begin position="313"/>
        <end position="329"/>
    </location>
</feature>
<evidence type="ECO:0000256" key="1">
    <source>
        <dbReference type="SAM" id="MobiDB-lite"/>
    </source>
</evidence>